<dbReference type="Pfam" id="PF20152">
    <property type="entry name" value="DUF6534"/>
    <property type="match status" value="1"/>
</dbReference>
<feature type="transmembrane region" description="Helical" evidence="1">
    <location>
        <begin position="96"/>
        <end position="120"/>
    </location>
</feature>
<feature type="transmembrane region" description="Helical" evidence="1">
    <location>
        <begin position="141"/>
        <end position="160"/>
    </location>
</feature>
<feature type="transmembrane region" description="Helical" evidence="1">
    <location>
        <begin position="166"/>
        <end position="189"/>
    </location>
</feature>
<evidence type="ECO:0000313" key="4">
    <source>
        <dbReference type="Proteomes" id="UP001362999"/>
    </source>
</evidence>
<protein>
    <recommendedName>
        <fullName evidence="2">DUF6534 domain-containing protein</fullName>
    </recommendedName>
</protein>
<accession>A0AAW0CBJ6</accession>
<keyword evidence="1" id="KW-0812">Transmembrane</keyword>
<comment type="caution">
    <text evidence="3">The sequence shown here is derived from an EMBL/GenBank/DDBJ whole genome shotgun (WGS) entry which is preliminary data.</text>
</comment>
<evidence type="ECO:0000256" key="1">
    <source>
        <dbReference type="SAM" id="Phobius"/>
    </source>
</evidence>
<sequence>MDSASVPLLQSEFNRHSTIGAFQIGALVSYMLFGVTSNQTYLYFVRFPKDPRAIKFLVAFIWLNDLAHAICIGHSLYTYTIIQYGHPEGLATPPKSLVVCLLFDSIVATSTQLFFTFRIYSLYKSLYIPIVCSAMTLVREIGNLILFVSSLLITSLVVYYARWGWLLTMCWSVTTANDVVITAALVFYLMRHRSDVNPRTKAMVDKLVGWTIETGMLTSFAQMASLACFIANRDDLSARPVRWIVFFEPWIRTDAFFLQVYANSLLASLNSRTALRAMTDISFVVASSGPDPKTLEFASNTTVEIRRTEAPECTSDSEGSHFKVELSSL</sequence>
<organism evidence="3 4">
    <name type="scientific">Favolaschia claudopus</name>
    <dbReference type="NCBI Taxonomy" id="2862362"/>
    <lineage>
        <taxon>Eukaryota</taxon>
        <taxon>Fungi</taxon>
        <taxon>Dikarya</taxon>
        <taxon>Basidiomycota</taxon>
        <taxon>Agaricomycotina</taxon>
        <taxon>Agaricomycetes</taxon>
        <taxon>Agaricomycetidae</taxon>
        <taxon>Agaricales</taxon>
        <taxon>Marasmiineae</taxon>
        <taxon>Mycenaceae</taxon>
        <taxon>Favolaschia</taxon>
    </lineage>
</organism>
<dbReference type="EMBL" id="JAWWNJ010000019">
    <property type="protein sequence ID" value="KAK7036124.1"/>
    <property type="molecule type" value="Genomic_DNA"/>
</dbReference>
<keyword evidence="1" id="KW-1133">Transmembrane helix</keyword>
<evidence type="ECO:0000259" key="2">
    <source>
        <dbReference type="Pfam" id="PF20152"/>
    </source>
</evidence>
<keyword evidence="1" id="KW-0472">Membrane</keyword>
<feature type="domain" description="DUF6534" evidence="2">
    <location>
        <begin position="175"/>
        <end position="273"/>
    </location>
</feature>
<keyword evidence="4" id="KW-1185">Reference proteome</keyword>
<feature type="transmembrane region" description="Helical" evidence="1">
    <location>
        <begin position="20"/>
        <end position="44"/>
    </location>
</feature>
<evidence type="ECO:0000313" key="3">
    <source>
        <dbReference type="EMBL" id="KAK7036124.1"/>
    </source>
</evidence>
<dbReference type="PANTHER" id="PTHR40465:SF1">
    <property type="entry name" value="DUF6534 DOMAIN-CONTAINING PROTEIN"/>
    <property type="match status" value="1"/>
</dbReference>
<dbReference type="AlphaFoldDB" id="A0AAW0CBJ6"/>
<dbReference type="Proteomes" id="UP001362999">
    <property type="component" value="Unassembled WGS sequence"/>
</dbReference>
<dbReference type="PANTHER" id="PTHR40465">
    <property type="entry name" value="CHROMOSOME 1, WHOLE GENOME SHOTGUN SEQUENCE"/>
    <property type="match status" value="1"/>
</dbReference>
<name>A0AAW0CBJ6_9AGAR</name>
<gene>
    <name evidence="3" type="ORF">R3P38DRAFT_3183920</name>
</gene>
<feature type="transmembrane region" description="Helical" evidence="1">
    <location>
        <begin position="56"/>
        <end position="76"/>
    </location>
</feature>
<dbReference type="InterPro" id="IPR045339">
    <property type="entry name" value="DUF6534"/>
</dbReference>
<proteinExistence type="predicted"/>
<reference evidence="3 4" key="1">
    <citation type="journal article" date="2024" name="J Genomics">
        <title>Draft genome sequencing and assembly of Favolaschia claudopus CIRM-BRFM 2984 isolated from oak limbs.</title>
        <authorList>
            <person name="Navarro D."/>
            <person name="Drula E."/>
            <person name="Chaduli D."/>
            <person name="Cazenave R."/>
            <person name="Ahrendt S."/>
            <person name="Wang J."/>
            <person name="Lipzen A."/>
            <person name="Daum C."/>
            <person name="Barry K."/>
            <person name="Grigoriev I.V."/>
            <person name="Favel A."/>
            <person name="Rosso M.N."/>
            <person name="Martin F."/>
        </authorList>
    </citation>
    <scope>NUCLEOTIDE SEQUENCE [LARGE SCALE GENOMIC DNA]</scope>
    <source>
        <strain evidence="3 4">CIRM-BRFM 2984</strain>
    </source>
</reference>